<feature type="transmembrane region" description="Helical" evidence="9">
    <location>
        <begin position="155"/>
        <end position="174"/>
    </location>
</feature>
<dbReference type="PANTHER" id="PTHR19433">
    <property type="entry name" value="T-CELL RECEPTOR ALPHA CHAIN V REGION-RELATED"/>
    <property type="match status" value="1"/>
</dbReference>
<keyword evidence="4" id="KW-0391">Immunity</keyword>
<name>A0A9D3PPJ9_MEGAT</name>
<dbReference type="PANTHER" id="PTHR19433:SF133">
    <property type="entry name" value="IMMUNE-TYPE RECEPTOR 5 PRECURSOR-RELATED"/>
    <property type="match status" value="1"/>
</dbReference>
<accession>A0A9D3PPJ9</accession>
<evidence type="ECO:0000256" key="6">
    <source>
        <dbReference type="ARBA" id="ARBA00023157"/>
    </source>
</evidence>
<keyword evidence="7" id="KW-0325">Glycoprotein</keyword>
<dbReference type="InterPro" id="IPR013106">
    <property type="entry name" value="Ig_V-set"/>
</dbReference>
<dbReference type="Proteomes" id="UP001046870">
    <property type="component" value="Chromosome 14"/>
</dbReference>
<organism evidence="11 12">
    <name type="scientific">Megalops atlanticus</name>
    <name type="common">Tarpon</name>
    <name type="synonym">Clupea gigantea</name>
    <dbReference type="NCBI Taxonomy" id="7932"/>
    <lineage>
        <taxon>Eukaryota</taxon>
        <taxon>Metazoa</taxon>
        <taxon>Chordata</taxon>
        <taxon>Craniata</taxon>
        <taxon>Vertebrata</taxon>
        <taxon>Euteleostomi</taxon>
        <taxon>Actinopterygii</taxon>
        <taxon>Neopterygii</taxon>
        <taxon>Teleostei</taxon>
        <taxon>Elopiformes</taxon>
        <taxon>Megalopidae</taxon>
        <taxon>Megalops</taxon>
    </lineage>
</organism>
<keyword evidence="6" id="KW-1015">Disulfide bond</keyword>
<dbReference type="SUPFAM" id="SSF48726">
    <property type="entry name" value="Immunoglobulin"/>
    <property type="match status" value="1"/>
</dbReference>
<evidence type="ECO:0000256" key="9">
    <source>
        <dbReference type="SAM" id="Phobius"/>
    </source>
</evidence>
<evidence type="ECO:0000256" key="2">
    <source>
        <dbReference type="ARBA" id="ARBA00022475"/>
    </source>
</evidence>
<dbReference type="InterPro" id="IPR036179">
    <property type="entry name" value="Ig-like_dom_sf"/>
</dbReference>
<dbReference type="EMBL" id="JAFDVH010000014">
    <property type="protein sequence ID" value="KAG7465338.1"/>
    <property type="molecule type" value="Genomic_DNA"/>
</dbReference>
<keyword evidence="9" id="KW-0812">Transmembrane</keyword>
<reference evidence="11" key="1">
    <citation type="submission" date="2021-01" db="EMBL/GenBank/DDBJ databases">
        <authorList>
            <person name="Zahm M."/>
            <person name="Roques C."/>
            <person name="Cabau C."/>
            <person name="Klopp C."/>
            <person name="Donnadieu C."/>
            <person name="Jouanno E."/>
            <person name="Lampietro C."/>
            <person name="Louis A."/>
            <person name="Herpin A."/>
            <person name="Echchiki A."/>
            <person name="Berthelot C."/>
            <person name="Parey E."/>
            <person name="Roest-Crollius H."/>
            <person name="Braasch I."/>
            <person name="Postlethwait J."/>
            <person name="Bobe J."/>
            <person name="Montfort J."/>
            <person name="Bouchez O."/>
            <person name="Begum T."/>
            <person name="Mejri S."/>
            <person name="Adams A."/>
            <person name="Chen W.-J."/>
            <person name="Guiguen Y."/>
        </authorList>
    </citation>
    <scope>NUCLEOTIDE SEQUENCE</scope>
    <source>
        <strain evidence="11">YG-15Mar2019-1</strain>
        <tissue evidence="11">Brain</tissue>
    </source>
</reference>
<dbReference type="GO" id="GO:0009617">
    <property type="term" value="P:response to bacterium"/>
    <property type="evidence" value="ECO:0007669"/>
    <property type="project" value="TreeGrafter"/>
</dbReference>
<dbReference type="AlphaFoldDB" id="A0A9D3PPJ9"/>
<protein>
    <recommendedName>
        <fullName evidence="10">Ig-like domain-containing protein</fullName>
    </recommendedName>
</protein>
<dbReference type="Pfam" id="PF07686">
    <property type="entry name" value="V-set"/>
    <property type="match status" value="1"/>
</dbReference>
<evidence type="ECO:0000256" key="3">
    <source>
        <dbReference type="ARBA" id="ARBA00022729"/>
    </source>
</evidence>
<dbReference type="SMART" id="SM00406">
    <property type="entry name" value="IGv"/>
    <property type="match status" value="1"/>
</dbReference>
<gene>
    <name evidence="11" type="ORF">MATL_G00175360</name>
</gene>
<evidence type="ECO:0000313" key="12">
    <source>
        <dbReference type="Proteomes" id="UP001046870"/>
    </source>
</evidence>
<evidence type="ECO:0000256" key="8">
    <source>
        <dbReference type="SAM" id="MobiDB-lite"/>
    </source>
</evidence>
<keyword evidence="12" id="KW-1185">Reference proteome</keyword>
<comment type="caution">
    <text evidence="11">The sequence shown here is derived from an EMBL/GenBank/DDBJ whole genome shotgun (WGS) entry which is preliminary data.</text>
</comment>
<dbReference type="GO" id="GO:0002376">
    <property type="term" value="P:immune system process"/>
    <property type="evidence" value="ECO:0007669"/>
    <property type="project" value="UniProtKB-KW"/>
</dbReference>
<comment type="subcellular location">
    <subcellularLocation>
        <location evidence="1">Cell membrane</location>
    </subcellularLocation>
</comment>
<evidence type="ECO:0000256" key="1">
    <source>
        <dbReference type="ARBA" id="ARBA00004236"/>
    </source>
</evidence>
<dbReference type="InterPro" id="IPR052051">
    <property type="entry name" value="TCR_complex_component"/>
</dbReference>
<evidence type="ECO:0000256" key="4">
    <source>
        <dbReference type="ARBA" id="ARBA00022859"/>
    </source>
</evidence>
<dbReference type="InterPro" id="IPR003599">
    <property type="entry name" value="Ig_sub"/>
</dbReference>
<dbReference type="OrthoDB" id="6370831at2759"/>
<dbReference type="InterPro" id="IPR013783">
    <property type="entry name" value="Ig-like_fold"/>
</dbReference>
<dbReference type="PROSITE" id="PS50835">
    <property type="entry name" value="IG_LIKE"/>
    <property type="match status" value="1"/>
</dbReference>
<feature type="domain" description="Ig-like" evidence="10">
    <location>
        <begin position="33"/>
        <end position="127"/>
    </location>
</feature>
<keyword evidence="2" id="KW-1003">Cell membrane</keyword>
<evidence type="ECO:0000256" key="5">
    <source>
        <dbReference type="ARBA" id="ARBA00023136"/>
    </source>
</evidence>
<dbReference type="SMART" id="SM00409">
    <property type="entry name" value="IG"/>
    <property type="match status" value="1"/>
</dbReference>
<keyword evidence="5 9" id="KW-0472">Membrane</keyword>
<evidence type="ECO:0000256" key="7">
    <source>
        <dbReference type="ARBA" id="ARBA00023180"/>
    </source>
</evidence>
<evidence type="ECO:0000313" key="11">
    <source>
        <dbReference type="EMBL" id="KAG7465338.1"/>
    </source>
</evidence>
<keyword evidence="9" id="KW-1133">Transmembrane helix</keyword>
<dbReference type="GO" id="GO:0005886">
    <property type="term" value="C:plasma membrane"/>
    <property type="evidence" value="ECO:0007669"/>
    <property type="project" value="UniProtKB-SubCell"/>
</dbReference>
<dbReference type="Gene3D" id="2.60.40.10">
    <property type="entry name" value="Immunoglobulins"/>
    <property type="match status" value="1"/>
</dbReference>
<proteinExistence type="predicted"/>
<feature type="region of interest" description="Disordered" evidence="8">
    <location>
        <begin position="221"/>
        <end position="246"/>
    </location>
</feature>
<keyword evidence="3" id="KW-0732">Signal</keyword>
<evidence type="ECO:0000259" key="10">
    <source>
        <dbReference type="PROSITE" id="PS50835"/>
    </source>
</evidence>
<sequence length="246" mass="28292">MIWRYVFIAFLYRELVAENHVSQPHLLVTAQLGDNVTLECFKPSSFEYLFWFKKTKEKPPLCMRTESYPSKENLHGRFQNNPRFHWTFSEQSFNLSISSIEPSDVATYFCASYHWDLITFGNGTSLTLKGVEDPPDSTEHSGAEHETNNPLVPTVFGLGAALAVCVIVIVALICTRNKKTRCEHCKRNNMNHTVCSGDMSSITNCDAEMLNYAALSFSDKKRKNHRKKREMERETVYSDVRSQTWD</sequence>
<dbReference type="InterPro" id="IPR007110">
    <property type="entry name" value="Ig-like_dom"/>
</dbReference>